<feature type="domain" description="HECT" evidence="9">
    <location>
        <begin position="1087"/>
        <end position="1500"/>
    </location>
</feature>
<dbReference type="Gene3D" id="2.130.10.30">
    <property type="entry name" value="Regulator of chromosome condensation 1/beta-lactamase-inhibitor protein II"/>
    <property type="match status" value="1"/>
</dbReference>
<evidence type="ECO:0000259" key="9">
    <source>
        <dbReference type="PROSITE" id="PS50237"/>
    </source>
</evidence>
<protein>
    <recommendedName>
        <fullName evidence="12">HECT domain-containing protein</fullName>
    </recommendedName>
</protein>
<dbReference type="Proteomes" id="UP001211065">
    <property type="component" value="Unassembled WGS sequence"/>
</dbReference>
<dbReference type="GO" id="GO:0005737">
    <property type="term" value="C:cytoplasm"/>
    <property type="evidence" value="ECO:0007669"/>
    <property type="project" value="TreeGrafter"/>
</dbReference>
<dbReference type="CDD" id="cd00086">
    <property type="entry name" value="homeodomain"/>
    <property type="match status" value="1"/>
</dbReference>
<dbReference type="SMART" id="SM00119">
    <property type="entry name" value="HECTc"/>
    <property type="match status" value="1"/>
</dbReference>
<dbReference type="PROSITE" id="PS50071">
    <property type="entry name" value="HOMEOBOX_2"/>
    <property type="match status" value="1"/>
</dbReference>
<feature type="DNA-binding region" description="Homeobox" evidence="4">
    <location>
        <begin position="4"/>
        <end position="63"/>
    </location>
</feature>
<evidence type="ECO:0000313" key="11">
    <source>
        <dbReference type="Proteomes" id="UP001211065"/>
    </source>
</evidence>
<dbReference type="Gene3D" id="3.30.2160.10">
    <property type="entry name" value="Hect, E3 ligase catalytic domain"/>
    <property type="match status" value="1"/>
</dbReference>
<dbReference type="InterPro" id="IPR035983">
    <property type="entry name" value="Hect_E3_ubiquitin_ligase"/>
</dbReference>
<reference evidence="10" key="1">
    <citation type="submission" date="2020-05" db="EMBL/GenBank/DDBJ databases">
        <title>Phylogenomic resolution of chytrid fungi.</title>
        <authorList>
            <person name="Stajich J.E."/>
            <person name="Amses K."/>
            <person name="Simmons R."/>
            <person name="Seto K."/>
            <person name="Myers J."/>
            <person name="Bonds A."/>
            <person name="Quandt C.A."/>
            <person name="Barry K."/>
            <person name="Liu P."/>
            <person name="Grigoriev I."/>
            <person name="Longcore J.E."/>
            <person name="James T.Y."/>
        </authorList>
    </citation>
    <scope>NUCLEOTIDE SEQUENCE</scope>
    <source>
        <strain evidence="10">JEL0476</strain>
    </source>
</reference>
<feature type="compositionally biased region" description="Basic and acidic residues" evidence="7">
    <location>
        <begin position="1408"/>
        <end position="1423"/>
    </location>
</feature>
<sequence>MKNADLSRWRKTPYQISALEKTFEVNSHPTMIKRKELAEETGLSLTQVTDWFKNRRNRVSPPLRSPTLKKHKKVQKLTRNFLDGSELVIKRKKEEHNFKSEGEELLFYSRTPIQSDIEEENSMDSGKTFFTDVGKVISLKESRIDSKFCLNSPKASLNFFKNLVEIEKNFELQCENKCENLLENREELKIEDENNFKDNFFTDCDSKNVKNFNELKKSEIRNALKHCRRNPVEPKFILDECSKVKENEEKNSFYYFYFDEFYKNVDVPKKVENLSNLQLISVKIVNKTNFVGVNNEGKVYELFFSKIEQCVVASFKEITFSFKFVNSIIEDASCNKTEKIIQVDAGDDRFLALSNAGSLFFGLSENEKSISVTGATNEKLSFKTGIVEFKGVPFKTISCGKFHSLALSFHGKVYAWGKNNFGQLGLGDEKARDVPTLISALKNKVVHSISCGSFHSAICTVDHKVFVFGKGSDGQLGLGSYKNETSPKIVLDLMGDFIKEVHCLHNFTIILKKNNKVAGFGVNSVLKLSQKTPTLIPWEYTVQITSIIGCFSSEIPVLLHYNKNFIVDAVEFIDLNQICDSFRLIQSLPSSEVVSSIKKLQLKVEKVFSTINLLNSSFFQVFTEEENDGISLQNKKYFYIDLLSIKESFSLLLLLDTKISLLNSQFPYNIVSFKNILKHSCLNCLKDFSSLLIFNVFISDEVLYFIIIFQFLPCSILEFIADEFVNVLKRLSNSNWDFIKKWWQKNYFLNGSSNRPLEKKKYLGSSFEIFINQLNSKCKLLVSSKNMEALNYIIVLEKFYQINNCGWKNEKNFEESQDFKVGESIQISNYEFNNNSFSDIFSKVKTFHFPSPITIIPHSEFYNSAISETVDLLKSYWHLLSSNLIPEIRTGLHGGINMGRELNGGILGGSLRIGIEGMAVNIGDLRQFDHRANNLTRTFSNIIPTREQEDGSVSPMQPSAPIVNSIFEVQSTLIQPGSHIPVNIPRTTTRTLNNPVSAITFGDETPVRLPQHPLAASLSFFPCLFDLPAKIKLLEIDAQRRMMQESSFALLENFLFMNRHTKPHFEDAIHSIGGDLFEDSNFVLSNLKKPLKIVFNGEQGEDGGGLSKEFISLFFEEIEKRKLFIVLEEASMESGNESAMWINPGIEEDDVDALRQYQVIGRVLGLAIYNSCLCSLPLTGVIYHRFLNWPVSADDLHIYRPQLANGFKEIMNFKDTAEDSKLDEDGIFGLNFTTIVEKFKVVNGENTPFKAEIKLKSEGEKIFLNKLNRSEYVQLYTEFVLNKSVEKKMKYLKKGFLEICESPIFKMLSPYDLELLVRGSCELNFEDLKAMARYKEPYNVEHIVIKRFWKVVLGLNEERKKLFLKFVTGSSRAPPVKGLKGTVIWIQSVAASNEVTESQLIEEEQGKEEELGHSGAEKRKYTDTDIEDTNNGPVKRQKMDKDVYVSDTNPKDGSVRYIWRLPSAHTCANILDLPFYPSEKILKERLIYAIEQGQGSFHLV</sequence>
<dbReference type="Pfam" id="PF00046">
    <property type="entry name" value="Homeodomain"/>
    <property type="match status" value="1"/>
</dbReference>
<dbReference type="EMBL" id="JADGJW010000409">
    <property type="protein sequence ID" value="KAJ3217794.1"/>
    <property type="molecule type" value="Genomic_DNA"/>
</dbReference>
<evidence type="ECO:0000256" key="5">
    <source>
        <dbReference type="PROSITE-ProRule" id="PRU00235"/>
    </source>
</evidence>
<dbReference type="PROSITE" id="PS50012">
    <property type="entry name" value="RCC1_3"/>
    <property type="match status" value="2"/>
</dbReference>
<dbReference type="InterPro" id="IPR009091">
    <property type="entry name" value="RCC1/BLIP-II"/>
</dbReference>
<dbReference type="Pfam" id="PF00415">
    <property type="entry name" value="RCC1"/>
    <property type="match status" value="2"/>
</dbReference>
<keyword evidence="4 6" id="KW-0238">DNA-binding</keyword>
<dbReference type="SUPFAM" id="SSF46689">
    <property type="entry name" value="Homeodomain-like"/>
    <property type="match status" value="1"/>
</dbReference>
<keyword evidence="11" id="KW-1185">Reference proteome</keyword>
<gene>
    <name evidence="10" type="ORF">HK099_005324</name>
</gene>
<organism evidence="10 11">
    <name type="scientific">Clydaea vesicula</name>
    <dbReference type="NCBI Taxonomy" id="447962"/>
    <lineage>
        <taxon>Eukaryota</taxon>
        <taxon>Fungi</taxon>
        <taxon>Fungi incertae sedis</taxon>
        <taxon>Chytridiomycota</taxon>
        <taxon>Chytridiomycota incertae sedis</taxon>
        <taxon>Chytridiomycetes</taxon>
        <taxon>Lobulomycetales</taxon>
        <taxon>Lobulomycetaceae</taxon>
        <taxon>Clydaea</taxon>
    </lineage>
</organism>
<comment type="subcellular location">
    <subcellularLocation>
        <location evidence="4 6">Nucleus</location>
    </subcellularLocation>
</comment>
<dbReference type="InterPro" id="IPR009057">
    <property type="entry name" value="Homeodomain-like_sf"/>
</dbReference>
<name>A0AAD5XV22_9FUNG</name>
<dbReference type="InterPro" id="IPR051709">
    <property type="entry name" value="Ub-ligase/GTPase-reg"/>
</dbReference>
<dbReference type="PROSITE" id="PS50237">
    <property type="entry name" value="HECT"/>
    <property type="match status" value="1"/>
</dbReference>
<keyword evidence="4 6" id="KW-0371">Homeobox</keyword>
<accession>A0AAD5XV22</accession>
<dbReference type="Gene3D" id="1.10.10.60">
    <property type="entry name" value="Homeodomain-like"/>
    <property type="match status" value="1"/>
</dbReference>
<dbReference type="InterPro" id="IPR000569">
    <property type="entry name" value="HECT_dom"/>
</dbReference>
<dbReference type="Pfam" id="PF00632">
    <property type="entry name" value="HECT"/>
    <property type="match status" value="1"/>
</dbReference>
<comment type="caution">
    <text evidence="10">The sequence shown here is derived from an EMBL/GenBank/DDBJ whole genome shotgun (WGS) entry which is preliminary data.</text>
</comment>
<proteinExistence type="predicted"/>
<feature type="domain" description="Homeobox" evidence="8">
    <location>
        <begin position="2"/>
        <end position="62"/>
    </location>
</feature>
<keyword evidence="2 3" id="KW-0833">Ubl conjugation pathway</keyword>
<keyword evidence="4 6" id="KW-0539">Nucleus</keyword>
<evidence type="ECO:0008006" key="12">
    <source>
        <dbReference type="Google" id="ProtNLM"/>
    </source>
</evidence>
<dbReference type="SUPFAM" id="SSF50985">
    <property type="entry name" value="RCC1/BLIP-II"/>
    <property type="match status" value="1"/>
</dbReference>
<evidence type="ECO:0000256" key="7">
    <source>
        <dbReference type="SAM" id="MobiDB-lite"/>
    </source>
</evidence>
<evidence type="ECO:0000256" key="2">
    <source>
        <dbReference type="ARBA" id="ARBA00022786"/>
    </source>
</evidence>
<dbReference type="GO" id="GO:0005634">
    <property type="term" value="C:nucleus"/>
    <property type="evidence" value="ECO:0007669"/>
    <property type="project" value="UniProtKB-SubCell"/>
</dbReference>
<dbReference type="GO" id="GO:0061630">
    <property type="term" value="F:ubiquitin protein ligase activity"/>
    <property type="evidence" value="ECO:0007669"/>
    <property type="project" value="TreeGrafter"/>
</dbReference>
<dbReference type="GO" id="GO:0016567">
    <property type="term" value="P:protein ubiquitination"/>
    <property type="evidence" value="ECO:0007669"/>
    <property type="project" value="TreeGrafter"/>
</dbReference>
<keyword evidence="1" id="KW-0677">Repeat</keyword>
<dbReference type="PANTHER" id="PTHR45622">
    <property type="entry name" value="UBIQUITIN-PROTEIN LIGASE E3A-RELATED"/>
    <property type="match status" value="1"/>
</dbReference>
<evidence type="ECO:0000256" key="4">
    <source>
        <dbReference type="PROSITE-ProRule" id="PRU00108"/>
    </source>
</evidence>
<feature type="active site" description="Glycyl thioester intermediate" evidence="3">
    <location>
        <position position="1467"/>
    </location>
</feature>
<evidence type="ECO:0000313" key="10">
    <source>
        <dbReference type="EMBL" id="KAJ3217794.1"/>
    </source>
</evidence>
<dbReference type="Gene3D" id="3.90.1750.10">
    <property type="entry name" value="Hect, E3 ligase catalytic domains"/>
    <property type="match status" value="1"/>
</dbReference>
<evidence type="ECO:0000259" key="8">
    <source>
        <dbReference type="PROSITE" id="PS50071"/>
    </source>
</evidence>
<dbReference type="PANTHER" id="PTHR45622:SF70">
    <property type="entry name" value="SECRETION-REGULATING GUANINE NUCLEOTIDE EXCHANGE FACTOR"/>
    <property type="match status" value="1"/>
</dbReference>
<dbReference type="SUPFAM" id="SSF56204">
    <property type="entry name" value="Hect, E3 ligase catalytic domain"/>
    <property type="match status" value="1"/>
</dbReference>
<feature type="region of interest" description="Disordered" evidence="7">
    <location>
        <begin position="1397"/>
        <end position="1435"/>
    </location>
</feature>
<evidence type="ECO:0000256" key="6">
    <source>
        <dbReference type="RuleBase" id="RU000682"/>
    </source>
</evidence>
<feature type="repeat" description="RCC1" evidence="5">
    <location>
        <begin position="411"/>
        <end position="462"/>
    </location>
</feature>
<dbReference type="InterPro" id="IPR001356">
    <property type="entry name" value="HD"/>
</dbReference>
<dbReference type="GO" id="GO:0006511">
    <property type="term" value="P:ubiquitin-dependent protein catabolic process"/>
    <property type="evidence" value="ECO:0007669"/>
    <property type="project" value="TreeGrafter"/>
</dbReference>
<dbReference type="GO" id="GO:0003677">
    <property type="term" value="F:DNA binding"/>
    <property type="evidence" value="ECO:0007669"/>
    <property type="project" value="UniProtKB-UniRule"/>
</dbReference>
<dbReference type="InterPro" id="IPR000408">
    <property type="entry name" value="Reg_chr_condens"/>
</dbReference>
<dbReference type="SMART" id="SM00389">
    <property type="entry name" value="HOX"/>
    <property type="match status" value="1"/>
</dbReference>
<evidence type="ECO:0000256" key="1">
    <source>
        <dbReference type="ARBA" id="ARBA00022737"/>
    </source>
</evidence>
<evidence type="ECO:0000256" key="3">
    <source>
        <dbReference type="PROSITE-ProRule" id="PRU00104"/>
    </source>
</evidence>
<dbReference type="PROSITE" id="PS00626">
    <property type="entry name" value="RCC1_2"/>
    <property type="match status" value="1"/>
</dbReference>
<dbReference type="Gene3D" id="3.30.2410.10">
    <property type="entry name" value="Hect, E3 ligase catalytic domain"/>
    <property type="match status" value="1"/>
</dbReference>
<feature type="repeat" description="RCC1" evidence="5">
    <location>
        <begin position="463"/>
        <end position="514"/>
    </location>
</feature>